<sequence length="186" mass="21653">MIFSDLPCDLESEVLYRVPAKSLAKLQTTCKRGLVVWDPCTGQTRSIRPRTCYGIYDYYYLGYVNSKSSCHSYKILRSHSYQNDLQVWITEFEIYKFSSDSWRVLDVTREWGPIFCDGMSLKENTYWVVGPKETDFSITGFFMLYFDYTTETLGRLPLPFKSDNHEDNVVYQPSSCGWSPCGFAFP</sequence>
<comment type="caution">
    <text evidence="2">The sequence shown here is derived from an EMBL/GenBank/DDBJ whole genome shotgun (WGS) entry which is preliminary data.</text>
</comment>
<evidence type="ECO:0000259" key="1">
    <source>
        <dbReference type="Pfam" id="PF07734"/>
    </source>
</evidence>
<dbReference type="AlphaFoldDB" id="A0ABD1C6G9"/>
<evidence type="ECO:0000313" key="2">
    <source>
        <dbReference type="EMBL" id="KAL1225034.1"/>
    </source>
</evidence>
<name>A0ABD1C6G9_CARAN</name>
<protein>
    <submittedName>
        <fullName evidence="2">F-box/kelch-repeat protein</fullName>
    </submittedName>
</protein>
<organism evidence="2 3">
    <name type="scientific">Cardamine amara subsp. amara</name>
    <dbReference type="NCBI Taxonomy" id="228776"/>
    <lineage>
        <taxon>Eukaryota</taxon>
        <taxon>Viridiplantae</taxon>
        <taxon>Streptophyta</taxon>
        <taxon>Embryophyta</taxon>
        <taxon>Tracheophyta</taxon>
        <taxon>Spermatophyta</taxon>
        <taxon>Magnoliopsida</taxon>
        <taxon>eudicotyledons</taxon>
        <taxon>Gunneridae</taxon>
        <taxon>Pentapetalae</taxon>
        <taxon>rosids</taxon>
        <taxon>malvids</taxon>
        <taxon>Brassicales</taxon>
        <taxon>Brassicaceae</taxon>
        <taxon>Cardamineae</taxon>
        <taxon>Cardamine</taxon>
    </lineage>
</organism>
<proteinExistence type="predicted"/>
<dbReference type="NCBIfam" id="TIGR01640">
    <property type="entry name" value="F_box_assoc_1"/>
    <property type="match status" value="1"/>
</dbReference>
<dbReference type="PANTHER" id="PTHR31672:SF13">
    <property type="entry name" value="F-BOX PROTEIN CPR30-LIKE"/>
    <property type="match status" value="1"/>
</dbReference>
<dbReference type="InterPro" id="IPR050796">
    <property type="entry name" value="SCF_F-box_component"/>
</dbReference>
<reference evidence="2 3" key="1">
    <citation type="submission" date="2024-04" db="EMBL/GenBank/DDBJ databases">
        <title>Genome assembly C_amara_ONT_v2.</title>
        <authorList>
            <person name="Yant L."/>
            <person name="Moore C."/>
            <person name="Slenker M."/>
        </authorList>
    </citation>
    <scope>NUCLEOTIDE SEQUENCE [LARGE SCALE GENOMIC DNA]</scope>
    <source>
        <tissue evidence="2">Leaf</tissue>
    </source>
</reference>
<feature type="domain" description="F-box associated beta-propeller type 1" evidence="1">
    <location>
        <begin position="31"/>
        <end position="169"/>
    </location>
</feature>
<evidence type="ECO:0000313" key="3">
    <source>
        <dbReference type="Proteomes" id="UP001558713"/>
    </source>
</evidence>
<dbReference type="Proteomes" id="UP001558713">
    <property type="component" value="Unassembled WGS sequence"/>
</dbReference>
<dbReference type="InterPro" id="IPR006527">
    <property type="entry name" value="F-box-assoc_dom_typ1"/>
</dbReference>
<dbReference type="InterPro" id="IPR017451">
    <property type="entry name" value="F-box-assoc_interact_dom"/>
</dbReference>
<accession>A0ABD1C6G9</accession>
<dbReference type="SUPFAM" id="SSF81383">
    <property type="entry name" value="F-box domain"/>
    <property type="match status" value="1"/>
</dbReference>
<dbReference type="InterPro" id="IPR036047">
    <property type="entry name" value="F-box-like_dom_sf"/>
</dbReference>
<dbReference type="Pfam" id="PF07734">
    <property type="entry name" value="FBA_1"/>
    <property type="match status" value="1"/>
</dbReference>
<dbReference type="PANTHER" id="PTHR31672">
    <property type="entry name" value="BNACNNG10540D PROTEIN"/>
    <property type="match status" value="1"/>
</dbReference>
<gene>
    <name evidence="2" type="ORF">V5N11_002813</name>
</gene>
<dbReference type="EMBL" id="JBANAX010000042">
    <property type="protein sequence ID" value="KAL1225034.1"/>
    <property type="molecule type" value="Genomic_DNA"/>
</dbReference>
<keyword evidence="3" id="KW-1185">Reference proteome</keyword>